<reference evidence="12" key="1">
    <citation type="journal article" date="2021" name="Open Biol.">
        <title>Shared evolutionary footprints suggest mitochondrial oxidative damage underlies multiple complex I losses in fungi.</title>
        <authorList>
            <person name="Schikora-Tamarit M.A."/>
            <person name="Marcet-Houben M."/>
            <person name="Nosek J."/>
            <person name="Gabaldon T."/>
        </authorList>
    </citation>
    <scope>NUCLEOTIDE SEQUENCE</scope>
    <source>
        <strain evidence="12">CBS6341</strain>
    </source>
</reference>
<dbReference type="GO" id="GO:0141152">
    <property type="term" value="F:glycerol-3-phosphate dehydrogenase (NAD+) activity"/>
    <property type="evidence" value="ECO:0007669"/>
    <property type="project" value="UniProtKB-UniRule"/>
</dbReference>
<evidence type="ECO:0000256" key="1">
    <source>
        <dbReference type="ARBA" id="ARBA00011009"/>
    </source>
</evidence>
<feature type="binding site" evidence="7">
    <location>
        <position position="323"/>
    </location>
    <ligand>
        <name>NAD(+)</name>
        <dbReference type="ChEBI" id="CHEBI:57540"/>
    </ligand>
</feature>
<dbReference type="SUPFAM" id="SSF48179">
    <property type="entry name" value="6-phosphogluconate dehydrogenase C-terminal domain-like"/>
    <property type="match status" value="1"/>
</dbReference>
<feature type="active site" description="Proton acceptor" evidence="5">
    <location>
        <position position="229"/>
    </location>
</feature>
<evidence type="ECO:0000259" key="10">
    <source>
        <dbReference type="Pfam" id="PF01210"/>
    </source>
</evidence>
<evidence type="ECO:0000256" key="9">
    <source>
        <dbReference type="RuleBase" id="RU361243"/>
    </source>
</evidence>
<dbReference type="Gene3D" id="1.10.1040.10">
    <property type="entry name" value="N-(1-d-carboxylethyl)-l-norvaline Dehydrogenase, domain 2"/>
    <property type="match status" value="1"/>
</dbReference>
<feature type="binding site" evidence="7">
    <location>
        <position position="171"/>
    </location>
    <ligand>
        <name>NAD(+)</name>
        <dbReference type="ChEBI" id="CHEBI:57540"/>
    </ligand>
</feature>
<feature type="binding site" evidence="7">
    <location>
        <begin position="27"/>
        <end position="32"/>
    </location>
    <ligand>
        <name>NAD(+)</name>
        <dbReference type="ChEBI" id="CHEBI:57540"/>
    </ligand>
</feature>
<feature type="domain" description="Glycerol-3-phosphate dehydrogenase NAD-dependent C-terminal" evidence="11">
    <location>
        <begin position="218"/>
        <end position="360"/>
    </location>
</feature>
<dbReference type="Gene3D" id="3.40.50.720">
    <property type="entry name" value="NAD(P)-binding Rossmann-like Domain"/>
    <property type="match status" value="1"/>
</dbReference>
<evidence type="ECO:0000259" key="11">
    <source>
        <dbReference type="Pfam" id="PF07479"/>
    </source>
</evidence>
<dbReference type="SUPFAM" id="SSF51735">
    <property type="entry name" value="NAD(P)-binding Rossmann-fold domains"/>
    <property type="match status" value="1"/>
</dbReference>
<protein>
    <recommendedName>
        <fullName evidence="9">Glycerol-3-phosphate dehydrogenase [NAD(+)]</fullName>
        <ecNumber evidence="9">1.1.1.8</ecNumber>
    </recommendedName>
</protein>
<accession>A0A9P8PVZ0</accession>
<dbReference type="PRINTS" id="PR00077">
    <property type="entry name" value="GPDHDRGNASE"/>
</dbReference>
<dbReference type="InterPro" id="IPR011128">
    <property type="entry name" value="G3P_DH_NAD-dep_N"/>
</dbReference>
<comment type="caution">
    <text evidence="12">The sequence shown here is derived from an EMBL/GenBank/DDBJ whole genome shotgun (WGS) entry which is preliminary data.</text>
</comment>
<dbReference type="GO" id="GO:0005829">
    <property type="term" value="C:cytosol"/>
    <property type="evidence" value="ECO:0007669"/>
    <property type="project" value="TreeGrafter"/>
</dbReference>
<evidence type="ECO:0000256" key="8">
    <source>
        <dbReference type="RuleBase" id="RU000437"/>
    </source>
</evidence>
<comment type="similarity">
    <text evidence="1 8">Belongs to the NAD-dependent glycerol-3-phosphate dehydrogenase family.</text>
</comment>
<comment type="catalytic activity">
    <reaction evidence="4 9">
        <text>sn-glycerol 3-phosphate + NAD(+) = dihydroxyacetone phosphate + NADH + H(+)</text>
        <dbReference type="Rhea" id="RHEA:11092"/>
        <dbReference type="ChEBI" id="CHEBI:15378"/>
        <dbReference type="ChEBI" id="CHEBI:57540"/>
        <dbReference type="ChEBI" id="CHEBI:57597"/>
        <dbReference type="ChEBI" id="CHEBI:57642"/>
        <dbReference type="ChEBI" id="CHEBI:57945"/>
        <dbReference type="EC" id="1.1.1.8"/>
    </reaction>
</comment>
<proteinExistence type="inferred from homology"/>
<feature type="binding site" evidence="7">
    <location>
        <position position="115"/>
    </location>
    <ligand>
        <name>NAD(+)</name>
        <dbReference type="ChEBI" id="CHEBI:57540"/>
    </ligand>
</feature>
<dbReference type="InterPro" id="IPR013328">
    <property type="entry name" value="6PGD_dom2"/>
</dbReference>
<dbReference type="PROSITE" id="PS00957">
    <property type="entry name" value="NAD_G3PDH"/>
    <property type="match status" value="1"/>
</dbReference>
<dbReference type="InterPro" id="IPR036291">
    <property type="entry name" value="NAD(P)-bd_dom_sf"/>
</dbReference>
<evidence type="ECO:0000256" key="4">
    <source>
        <dbReference type="ARBA" id="ARBA00048683"/>
    </source>
</evidence>
<keyword evidence="3 7" id="KW-0520">NAD</keyword>
<evidence type="ECO:0000313" key="13">
    <source>
        <dbReference type="Proteomes" id="UP000769528"/>
    </source>
</evidence>
<dbReference type="GO" id="GO:0005634">
    <property type="term" value="C:nucleus"/>
    <property type="evidence" value="ECO:0007669"/>
    <property type="project" value="TreeGrafter"/>
</dbReference>
<dbReference type="PIRSF" id="PIRSF000114">
    <property type="entry name" value="Glycerol-3-P_dh"/>
    <property type="match status" value="1"/>
</dbReference>
<dbReference type="PANTHER" id="PTHR11728">
    <property type="entry name" value="GLYCEROL-3-PHOSPHATE DEHYDROGENASE"/>
    <property type="match status" value="1"/>
</dbReference>
<reference evidence="12" key="2">
    <citation type="submission" date="2021-01" db="EMBL/GenBank/DDBJ databases">
        <authorList>
            <person name="Schikora-Tamarit M.A."/>
        </authorList>
    </citation>
    <scope>NUCLEOTIDE SEQUENCE</scope>
    <source>
        <strain evidence="12">CBS6341</strain>
    </source>
</reference>
<dbReference type="GO" id="GO:0042803">
    <property type="term" value="F:protein homodimerization activity"/>
    <property type="evidence" value="ECO:0007669"/>
    <property type="project" value="InterPro"/>
</dbReference>
<dbReference type="NCBIfam" id="TIGR03376">
    <property type="entry name" value="glycerol3P_DH"/>
    <property type="match status" value="1"/>
</dbReference>
<evidence type="ECO:0000256" key="2">
    <source>
        <dbReference type="ARBA" id="ARBA00023002"/>
    </source>
</evidence>
<dbReference type="EMBL" id="JAEUBF010000389">
    <property type="protein sequence ID" value="KAH3679162.1"/>
    <property type="molecule type" value="Genomic_DNA"/>
</dbReference>
<feature type="binding site" evidence="7">
    <location>
        <position position="294"/>
    </location>
    <ligand>
        <name>NAD(+)</name>
        <dbReference type="ChEBI" id="CHEBI:57540"/>
    </ligand>
</feature>
<feature type="domain" description="Glycerol-3-phosphate dehydrogenase NAD-dependent N-terminal" evidence="10">
    <location>
        <begin position="23"/>
        <end position="186"/>
    </location>
</feature>
<dbReference type="FunFam" id="1.10.1040.10:FF:000004">
    <property type="entry name" value="Glycerol-3-phosphate dehydrogenase [NAD(+)]"/>
    <property type="match status" value="1"/>
</dbReference>
<evidence type="ECO:0000313" key="12">
    <source>
        <dbReference type="EMBL" id="KAH3679162.1"/>
    </source>
</evidence>
<evidence type="ECO:0000256" key="3">
    <source>
        <dbReference type="ARBA" id="ARBA00023027"/>
    </source>
</evidence>
<dbReference type="Proteomes" id="UP000769528">
    <property type="component" value="Unassembled WGS sequence"/>
</dbReference>
<dbReference type="GO" id="GO:0005975">
    <property type="term" value="P:carbohydrate metabolic process"/>
    <property type="evidence" value="ECO:0007669"/>
    <property type="project" value="InterPro"/>
</dbReference>
<evidence type="ECO:0000256" key="6">
    <source>
        <dbReference type="PIRSR" id="PIRSR000114-2"/>
    </source>
</evidence>
<evidence type="ECO:0000256" key="7">
    <source>
        <dbReference type="PIRSR" id="PIRSR000114-3"/>
    </source>
</evidence>
<sequence>MTDSTYISANVSYSSIEKPPFRVVSVGSGNWGTCVAKIIAENTRENPLLFERQVKMWVYEEDYNGEKLTEYINTNHLNEKYLPGIQLPDNLVAIPDLLEAVKDANIIVFNVPHQFLEGILKQLKGNINPKARAISCLKGLRVYQDKVELLTDIISQELGIHCGCLAGANLASEVAEQKFSETTIAYPIPDDYCSGDVDPTVLYTMFHRPYFHVHIIEDIAGVSIAGALKNIIAIGVGFVDGLQWGENAKASIMRRGLLEMIKFGQKFFPTSKVSTFCEESAGVADLFTTCTGGRNFKLAQRMAQTGKSAAEVEVDLLNGQSAQGLITAKEIHHLIKNKAYLDEFPLFETTYQILFHGVSIGILPYMLENKWSISKPNYSS</sequence>
<organism evidence="12 13">
    <name type="scientific">Wickerhamomyces mucosus</name>
    <dbReference type="NCBI Taxonomy" id="1378264"/>
    <lineage>
        <taxon>Eukaryota</taxon>
        <taxon>Fungi</taxon>
        <taxon>Dikarya</taxon>
        <taxon>Ascomycota</taxon>
        <taxon>Saccharomycotina</taxon>
        <taxon>Saccharomycetes</taxon>
        <taxon>Phaffomycetales</taxon>
        <taxon>Wickerhamomycetaceae</taxon>
        <taxon>Wickerhamomyces</taxon>
    </lineage>
</organism>
<dbReference type="Pfam" id="PF07479">
    <property type="entry name" value="NAD_Gly3P_dh_C"/>
    <property type="match status" value="1"/>
</dbReference>
<dbReference type="InterPro" id="IPR008927">
    <property type="entry name" value="6-PGluconate_DH-like_C_sf"/>
</dbReference>
<dbReference type="GO" id="GO:0046168">
    <property type="term" value="P:glycerol-3-phosphate catabolic process"/>
    <property type="evidence" value="ECO:0007669"/>
    <property type="project" value="UniProtKB-UniRule"/>
</dbReference>
<evidence type="ECO:0000256" key="5">
    <source>
        <dbReference type="PIRSR" id="PIRSR000114-1"/>
    </source>
</evidence>
<feature type="binding site" evidence="6">
    <location>
        <begin position="294"/>
        <end position="295"/>
    </location>
    <ligand>
        <name>substrate</name>
    </ligand>
</feature>
<name>A0A9P8PVZ0_9ASCO</name>
<dbReference type="InterPro" id="IPR017751">
    <property type="entry name" value="G3P_DH_NAD-dep_euk"/>
</dbReference>
<gene>
    <name evidence="12" type="ORF">WICMUC_001173</name>
</gene>
<keyword evidence="2 8" id="KW-0560">Oxidoreductase</keyword>
<dbReference type="OrthoDB" id="10263760at2759"/>
<dbReference type="InterPro" id="IPR006109">
    <property type="entry name" value="G3P_DH_NAD-dep_C"/>
</dbReference>
<dbReference type="Pfam" id="PF01210">
    <property type="entry name" value="NAD_Gly3P_dh_N"/>
    <property type="match status" value="1"/>
</dbReference>
<dbReference type="PANTHER" id="PTHR11728:SF8">
    <property type="entry name" value="GLYCEROL-3-PHOSPHATE DEHYDROGENASE [NAD(+)]-RELATED"/>
    <property type="match status" value="1"/>
</dbReference>
<dbReference type="EC" id="1.1.1.8" evidence="9"/>
<feature type="binding site" evidence="6">
    <location>
        <position position="138"/>
    </location>
    <ligand>
        <name>substrate</name>
    </ligand>
</feature>
<dbReference type="AlphaFoldDB" id="A0A9P8PVZ0"/>
<dbReference type="GO" id="GO:0051287">
    <property type="term" value="F:NAD binding"/>
    <property type="evidence" value="ECO:0007669"/>
    <property type="project" value="UniProtKB-UniRule"/>
</dbReference>
<dbReference type="InterPro" id="IPR006168">
    <property type="entry name" value="G3P_DH_NAD-dep"/>
</dbReference>
<keyword evidence="13" id="KW-1185">Reference proteome</keyword>